<dbReference type="GO" id="GO:0016301">
    <property type="term" value="F:kinase activity"/>
    <property type="evidence" value="ECO:0007669"/>
    <property type="project" value="UniProtKB-KW"/>
</dbReference>
<dbReference type="InterPro" id="IPR003594">
    <property type="entry name" value="HATPase_dom"/>
</dbReference>
<evidence type="ECO:0000259" key="7">
    <source>
        <dbReference type="PROSITE" id="PS50109"/>
    </source>
</evidence>
<sequence>MLSEYKTVHQKAIYQYLIIDRDGVIIESDDTFFANIHSQNIITLHPFFYSIANLLDTKKDQELLFSCIHLDTDNKSIIADITLKTFTKANPLLIIQDLTQHYNNYQLTAQRRNESVITSQILELKNKYLIEKEEFKNTFIANFSHEIREPLSGISTFVDILNKTNLNAEQTDYLNIIKTSSDHLKHMIEDILDISKIEVGKLNLIEESFNTSEFLEDIIFTYKVKAEEKGLSFNSSIEDKLPNFIIGDPYRLKQILGNLLDNAIKYTNKGNITLNISLNQIRANKANIHFEIIDTGIGIEEENFENIFTSFTQINQNHKIKGTGLGLAIVKNLVELMHGNIAVDSDFNKGTSISFNLSFKLDESSKNKKVKKVQNVHVEENENKKHNVLLIEHSEITQLSVLKILAAQKKYFLDIVSNPEDVIPILKNQKVDIILMDINLPNKTGDVLAQEIRQLPEKELKKIPILALTGKLFPEDLKRYKKAKINDVIRKPFNEKSLLRTIHKYLK</sequence>
<evidence type="ECO:0000256" key="1">
    <source>
        <dbReference type="ARBA" id="ARBA00000085"/>
    </source>
</evidence>
<evidence type="ECO:0000256" key="2">
    <source>
        <dbReference type="ARBA" id="ARBA00012438"/>
    </source>
</evidence>
<feature type="modified residue" description="4-aspartylphosphate" evidence="6">
    <location>
        <position position="437"/>
    </location>
</feature>
<dbReference type="CDD" id="cd00082">
    <property type="entry name" value="HisKA"/>
    <property type="match status" value="1"/>
</dbReference>
<dbReference type="RefSeq" id="WP_379903808.1">
    <property type="nucleotide sequence ID" value="NZ_JBHULM010000011.1"/>
</dbReference>
<evidence type="ECO:0000313" key="9">
    <source>
        <dbReference type="EMBL" id="MFD2542682.1"/>
    </source>
</evidence>
<dbReference type="Gene3D" id="3.30.565.10">
    <property type="entry name" value="Histidine kinase-like ATPase, C-terminal domain"/>
    <property type="match status" value="1"/>
</dbReference>
<reference evidence="10" key="1">
    <citation type="journal article" date="2019" name="Int. J. Syst. Evol. Microbiol.">
        <title>The Global Catalogue of Microorganisms (GCM) 10K type strain sequencing project: providing services to taxonomists for standard genome sequencing and annotation.</title>
        <authorList>
            <consortium name="The Broad Institute Genomics Platform"/>
            <consortium name="The Broad Institute Genome Sequencing Center for Infectious Disease"/>
            <person name="Wu L."/>
            <person name="Ma J."/>
        </authorList>
    </citation>
    <scope>NUCLEOTIDE SEQUENCE [LARGE SCALE GENOMIC DNA]</scope>
    <source>
        <strain evidence="10">KCTC 42808</strain>
    </source>
</reference>
<evidence type="ECO:0000259" key="8">
    <source>
        <dbReference type="PROSITE" id="PS50110"/>
    </source>
</evidence>
<protein>
    <recommendedName>
        <fullName evidence="2">histidine kinase</fullName>
        <ecNumber evidence="2">2.7.13.3</ecNumber>
    </recommendedName>
</protein>
<name>A0ABW5K4W5_9FLAO</name>
<dbReference type="SMART" id="SM00388">
    <property type="entry name" value="HisKA"/>
    <property type="match status" value="1"/>
</dbReference>
<comment type="caution">
    <text evidence="9">The sequence shown here is derived from an EMBL/GenBank/DDBJ whole genome shotgun (WGS) entry which is preliminary data.</text>
</comment>
<dbReference type="SUPFAM" id="SSF52172">
    <property type="entry name" value="CheY-like"/>
    <property type="match status" value="1"/>
</dbReference>
<dbReference type="EC" id="2.7.13.3" evidence="2"/>
<evidence type="ECO:0000256" key="5">
    <source>
        <dbReference type="ARBA" id="ARBA00022777"/>
    </source>
</evidence>
<feature type="domain" description="Histidine kinase" evidence="7">
    <location>
        <begin position="142"/>
        <end position="361"/>
    </location>
</feature>
<feature type="domain" description="Response regulatory" evidence="8">
    <location>
        <begin position="387"/>
        <end position="506"/>
    </location>
</feature>
<dbReference type="InterPro" id="IPR036097">
    <property type="entry name" value="HisK_dim/P_sf"/>
</dbReference>
<dbReference type="CDD" id="cd17546">
    <property type="entry name" value="REC_hyHK_CKI1_RcsC-like"/>
    <property type="match status" value="1"/>
</dbReference>
<keyword evidence="4" id="KW-0808">Transferase</keyword>
<dbReference type="SUPFAM" id="SSF55874">
    <property type="entry name" value="ATPase domain of HSP90 chaperone/DNA topoisomerase II/histidine kinase"/>
    <property type="match status" value="1"/>
</dbReference>
<dbReference type="InterPro" id="IPR036890">
    <property type="entry name" value="HATPase_C_sf"/>
</dbReference>
<proteinExistence type="predicted"/>
<accession>A0ABW5K4W5</accession>
<dbReference type="InterPro" id="IPR005467">
    <property type="entry name" value="His_kinase_dom"/>
</dbReference>
<dbReference type="InterPro" id="IPR011006">
    <property type="entry name" value="CheY-like_superfamily"/>
</dbReference>
<dbReference type="InterPro" id="IPR003661">
    <property type="entry name" value="HisK_dim/P_dom"/>
</dbReference>
<dbReference type="InterPro" id="IPR004358">
    <property type="entry name" value="Sig_transdc_His_kin-like_C"/>
</dbReference>
<dbReference type="PANTHER" id="PTHR43047:SF64">
    <property type="entry name" value="HISTIDINE KINASE CONTAINING CHEY-HOMOLOGOUS RECEIVER DOMAIN AND PAS DOMAIN-RELATED"/>
    <property type="match status" value="1"/>
</dbReference>
<evidence type="ECO:0000256" key="6">
    <source>
        <dbReference type="PROSITE-ProRule" id="PRU00169"/>
    </source>
</evidence>
<dbReference type="Pfam" id="PF02518">
    <property type="entry name" value="HATPase_c"/>
    <property type="match status" value="1"/>
</dbReference>
<dbReference type="Gene3D" id="1.10.287.130">
    <property type="match status" value="1"/>
</dbReference>
<dbReference type="PRINTS" id="PR00344">
    <property type="entry name" value="BCTRLSENSOR"/>
</dbReference>
<comment type="catalytic activity">
    <reaction evidence="1">
        <text>ATP + protein L-histidine = ADP + protein N-phospho-L-histidine.</text>
        <dbReference type="EC" id="2.7.13.3"/>
    </reaction>
</comment>
<dbReference type="Gene3D" id="3.40.50.2300">
    <property type="match status" value="1"/>
</dbReference>
<keyword evidence="3 6" id="KW-0597">Phosphoprotein</keyword>
<dbReference type="SUPFAM" id="SSF47384">
    <property type="entry name" value="Homodimeric domain of signal transducing histidine kinase"/>
    <property type="match status" value="1"/>
</dbReference>
<dbReference type="PANTHER" id="PTHR43047">
    <property type="entry name" value="TWO-COMPONENT HISTIDINE PROTEIN KINASE"/>
    <property type="match status" value="1"/>
</dbReference>
<evidence type="ECO:0000313" key="10">
    <source>
        <dbReference type="Proteomes" id="UP001597467"/>
    </source>
</evidence>
<dbReference type="SMART" id="SM00448">
    <property type="entry name" value="REC"/>
    <property type="match status" value="1"/>
</dbReference>
<evidence type="ECO:0000256" key="4">
    <source>
        <dbReference type="ARBA" id="ARBA00022679"/>
    </source>
</evidence>
<dbReference type="InterPro" id="IPR001789">
    <property type="entry name" value="Sig_transdc_resp-reg_receiver"/>
</dbReference>
<keyword evidence="10" id="KW-1185">Reference proteome</keyword>
<evidence type="ECO:0000256" key="3">
    <source>
        <dbReference type="ARBA" id="ARBA00022553"/>
    </source>
</evidence>
<dbReference type="PROSITE" id="PS50109">
    <property type="entry name" value="HIS_KIN"/>
    <property type="match status" value="1"/>
</dbReference>
<dbReference type="PROSITE" id="PS50110">
    <property type="entry name" value="RESPONSE_REGULATORY"/>
    <property type="match status" value="1"/>
</dbReference>
<gene>
    <name evidence="9" type="ORF">ACFSSB_10175</name>
</gene>
<dbReference type="SMART" id="SM00387">
    <property type="entry name" value="HATPase_c"/>
    <property type="match status" value="1"/>
</dbReference>
<dbReference type="EMBL" id="JBHULM010000011">
    <property type="protein sequence ID" value="MFD2542682.1"/>
    <property type="molecule type" value="Genomic_DNA"/>
</dbReference>
<dbReference type="Pfam" id="PF00512">
    <property type="entry name" value="HisKA"/>
    <property type="match status" value="1"/>
</dbReference>
<dbReference type="Proteomes" id="UP001597467">
    <property type="component" value="Unassembled WGS sequence"/>
</dbReference>
<keyword evidence="5 9" id="KW-0418">Kinase</keyword>
<dbReference type="Pfam" id="PF00072">
    <property type="entry name" value="Response_reg"/>
    <property type="match status" value="1"/>
</dbReference>
<organism evidence="9 10">
    <name type="scientific">Lacinutrix gracilariae</name>
    <dbReference type="NCBI Taxonomy" id="1747198"/>
    <lineage>
        <taxon>Bacteria</taxon>
        <taxon>Pseudomonadati</taxon>
        <taxon>Bacteroidota</taxon>
        <taxon>Flavobacteriia</taxon>
        <taxon>Flavobacteriales</taxon>
        <taxon>Flavobacteriaceae</taxon>
        <taxon>Lacinutrix</taxon>
    </lineage>
</organism>